<accession>A0ABR6KYW2</accession>
<proteinExistence type="predicted"/>
<dbReference type="EMBL" id="JACHOT010000001">
    <property type="protein sequence ID" value="MBB4649630.1"/>
    <property type="molecule type" value="Genomic_DNA"/>
</dbReference>
<dbReference type="RefSeq" id="WP_183261548.1">
    <property type="nucleotide sequence ID" value="NZ_BAAAVZ010000003.1"/>
</dbReference>
<keyword evidence="2" id="KW-1185">Reference proteome</keyword>
<reference evidence="1 2" key="1">
    <citation type="submission" date="2020-08" db="EMBL/GenBank/DDBJ databases">
        <title>Genomic Encyclopedia of Type Strains, Phase IV (KMG-IV): sequencing the most valuable type-strain genomes for metagenomic binning, comparative biology and taxonomic classification.</title>
        <authorList>
            <person name="Goeker M."/>
        </authorList>
    </citation>
    <scope>NUCLEOTIDE SEQUENCE [LARGE SCALE GENOMIC DNA]</scope>
    <source>
        <strain evidence="1 2">DSM 7050</strain>
    </source>
</reference>
<name>A0ABR6KYW2_9HYPH</name>
<gene>
    <name evidence="1" type="ORF">GGQ99_001352</name>
</gene>
<sequence>MTRARVAQSRPDDAPITLERIEKCLDRLAVIMMQDREHAPRMLPIFRRLEREAEALRQSHDELADVFERAQRSLGQKHVL</sequence>
<evidence type="ECO:0000313" key="2">
    <source>
        <dbReference type="Proteomes" id="UP000539538"/>
    </source>
</evidence>
<organism evidence="1 2">
    <name type="scientific">Aminobacter niigataensis</name>
    <dbReference type="NCBI Taxonomy" id="83265"/>
    <lineage>
        <taxon>Bacteria</taxon>
        <taxon>Pseudomonadati</taxon>
        <taxon>Pseudomonadota</taxon>
        <taxon>Alphaproteobacteria</taxon>
        <taxon>Hyphomicrobiales</taxon>
        <taxon>Phyllobacteriaceae</taxon>
        <taxon>Aminobacter</taxon>
    </lineage>
</organism>
<evidence type="ECO:0000313" key="1">
    <source>
        <dbReference type="EMBL" id="MBB4649630.1"/>
    </source>
</evidence>
<protein>
    <submittedName>
        <fullName evidence="1">Uncharacterized protein</fullName>
    </submittedName>
</protein>
<dbReference type="Proteomes" id="UP000539538">
    <property type="component" value="Unassembled WGS sequence"/>
</dbReference>
<comment type="caution">
    <text evidence="1">The sequence shown here is derived from an EMBL/GenBank/DDBJ whole genome shotgun (WGS) entry which is preliminary data.</text>
</comment>